<name>A0AA35TTM6_GEOBA</name>
<accession>A0AA35TTM6</accession>
<reference evidence="1" key="1">
    <citation type="submission" date="2023-03" db="EMBL/GenBank/DDBJ databases">
        <authorList>
            <person name="Steffen K."/>
            <person name="Cardenas P."/>
        </authorList>
    </citation>
    <scope>NUCLEOTIDE SEQUENCE</scope>
</reference>
<evidence type="ECO:0000313" key="2">
    <source>
        <dbReference type="Proteomes" id="UP001174909"/>
    </source>
</evidence>
<dbReference type="AlphaFoldDB" id="A0AA35TTM6"/>
<keyword evidence="2" id="KW-1185">Reference proteome</keyword>
<gene>
    <name evidence="1" type="ORF">GBAR_LOCUS29260</name>
</gene>
<proteinExistence type="predicted"/>
<dbReference type="Proteomes" id="UP001174909">
    <property type="component" value="Unassembled WGS sequence"/>
</dbReference>
<protein>
    <submittedName>
        <fullName evidence="1">Uncharacterized protein</fullName>
    </submittedName>
</protein>
<dbReference type="EMBL" id="CASHTH010004099">
    <property type="protein sequence ID" value="CAI8053521.1"/>
    <property type="molecule type" value="Genomic_DNA"/>
</dbReference>
<sequence length="152" mass="16959">MLRSDVAVAILDADGNEVVDLRQGWLPVNIYGEEDYAERVVELMRRRYYGRDQQDKAGILRYTKVVNTILDITDAPAPVNERELSWLLSFYWSLDQAYETLSEAAAHRAEGMRPVSYQLGEIQRKLDAGLANGLSISDAGRQSLAGLGLRAG</sequence>
<organism evidence="1 2">
    <name type="scientific">Geodia barretti</name>
    <name type="common">Barrett's horny sponge</name>
    <dbReference type="NCBI Taxonomy" id="519541"/>
    <lineage>
        <taxon>Eukaryota</taxon>
        <taxon>Metazoa</taxon>
        <taxon>Porifera</taxon>
        <taxon>Demospongiae</taxon>
        <taxon>Heteroscleromorpha</taxon>
        <taxon>Tetractinellida</taxon>
        <taxon>Astrophorina</taxon>
        <taxon>Geodiidae</taxon>
        <taxon>Geodia</taxon>
    </lineage>
</organism>
<evidence type="ECO:0000313" key="1">
    <source>
        <dbReference type="EMBL" id="CAI8053521.1"/>
    </source>
</evidence>
<comment type="caution">
    <text evidence="1">The sequence shown here is derived from an EMBL/GenBank/DDBJ whole genome shotgun (WGS) entry which is preliminary data.</text>
</comment>